<protein>
    <submittedName>
        <fullName evidence="1">DUF4276 family protein</fullName>
    </submittedName>
</protein>
<organism evidence="1 2">
    <name type="scientific">Corallococcus carmarthensis</name>
    <dbReference type="NCBI Taxonomy" id="2316728"/>
    <lineage>
        <taxon>Bacteria</taxon>
        <taxon>Pseudomonadati</taxon>
        <taxon>Myxococcota</taxon>
        <taxon>Myxococcia</taxon>
        <taxon>Myxococcales</taxon>
        <taxon>Cystobacterineae</taxon>
        <taxon>Myxococcaceae</taxon>
        <taxon>Corallococcus</taxon>
    </lineage>
</organism>
<accession>A0A3A8KH26</accession>
<dbReference type="RefSeq" id="WP_120604385.1">
    <property type="nucleotide sequence ID" value="NZ_RAWE01000077.1"/>
</dbReference>
<name>A0A3A8KH26_9BACT</name>
<dbReference type="EMBL" id="RAWE01000077">
    <property type="protein sequence ID" value="RKH01194.1"/>
    <property type="molecule type" value="Genomic_DNA"/>
</dbReference>
<evidence type="ECO:0000313" key="2">
    <source>
        <dbReference type="Proteomes" id="UP000268313"/>
    </source>
</evidence>
<keyword evidence="2" id="KW-1185">Reference proteome</keyword>
<comment type="caution">
    <text evidence="1">The sequence shown here is derived from an EMBL/GenBank/DDBJ whole genome shotgun (WGS) entry which is preliminary data.</text>
</comment>
<dbReference type="InterPro" id="IPR025455">
    <property type="entry name" value="DUF4276"/>
</dbReference>
<dbReference type="OrthoDB" id="459394at2"/>
<dbReference type="AlphaFoldDB" id="A0A3A8KH26"/>
<dbReference type="Proteomes" id="UP000268313">
    <property type="component" value="Unassembled WGS sequence"/>
</dbReference>
<dbReference type="Pfam" id="PF14103">
    <property type="entry name" value="DUF4276"/>
    <property type="match status" value="1"/>
</dbReference>
<proteinExistence type="predicted"/>
<sequence>MVREIRLYIEGGGDTRYGKERLRAGFSKFFGTLVEHGRSNNVRWVFVMCGPRDAAFKGFKQALKDHPSAFNILLVDSEGPVSKAPWAHLATRDPWLRPKSASDDSCHLMVQTVEAWLMADLGTLQQYYGKNFAVGRLPKATNVESVPKAALEPALVTATKATQKGEYHKIHHCSDLLGKVDPAQVRAKAPHCERLFTVLEKLLA</sequence>
<gene>
    <name evidence="1" type="ORF">D7X32_21240</name>
</gene>
<reference evidence="2" key="1">
    <citation type="submission" date="2018-09" db="EMBL/GenBank/DDBJ databases">
        <authorList>
            <person name="Livingstone P.G."/>
            <person name="Whitworth D.E."/>
        </authorList>
    </citation>
    <scope>NUCLEOTIDE SEQUENCE [LARGE SCALE GENOMIC DNA]</scope>
    <source>
        <strain evidence="2">CA043D</strain>
    </source>
</reference>
<evidence type="ECO:0000313" key="1">
    <source>
        <dbReference type="EMBL" id="RKH01194.1"/>
    </source>
</evidence>